<proteinExistence type="predicted"/>
<keyword evidence="3" id="KW-1185">Reference proteome</keyword>
<feature type="transmembrane region" description="Helical" evidence="1">
    <location>
        <begin position="6"/>
        <end position="25"/>
    </location>
</feature>
<reference evidence="2 3" key="1">
    <citation type="submission" date="2023-10" db="EMBL/GenBank/DDBJ databases">
        <title>Virgibacillus halophilus 5B73C genome.</title>
        <authorList>
            <person name="Miliotis G."/>
            <person name="Sengupta P."/>
            <person name="Hameed A."/>
            <person name="Chuvochina M."/>
            <person name="Mcdonagh F."/>
            <person name="Simpson A.C."/>
            <person name="Singh N.K."/>
            <person name="Rekha P.D."/>
            <person name="Raman K."/>
            <person name="Hugenholtz P."/>
            <person name="Venkateswaran K."/>
        </authorList>
    </citation>
    <scope>NUCLEOTIDE SEQUENCE [LARGE SCALE GENOMIC DNA]</scope>
    <source>
        <strain evidence="2 3">5B73C</strain>
    </source>
</reference>
<evidence type="ECO:0000313" key="2">
    <source>
        <dbReference type="EMBL" id="MDY0395507.1"/>
    </source>
</evidence>
<keyword evidence="1" id="KW-0472">Membrane</keyword>
<protein>
    <submittedName>
        <fullName evidence="2">Holin-like toxin</fullName>
    </submittedName>
</protein>
<keyword evidence="1" id="KW-1133">Transmembrane helix</keyword>
<evidence type="ECO:0000313" key="3">
    <source>
        <dbReference type="Proteomes" id="UP001281447"/>
    </source>
</evidence>
<comment type="caution">
    <text evidence="2">The sequence shown here is derived from an EMBL/GenBank/DDBJ whole genome shotgun (WGS) entry which is preliminary data.</text>
</comment>
<organism evidence="2 3">
    <name type="scientific">Tigheibacillus halophilus</name>
    <dbReference type="NCBI Taxonomy" id="361280"/>
    <lineage>
        <taxon>Bacteria</taxon>
        <taxon>Bacillati</taxon>
        <taxon>Bacillota</taxon>
        <taxon>Bacilli</taxon>
        <taxon>Bacillales</taxon>
        <taxon>Bacillaceae</taxon>
        <taxon>Tigheibacillus</taxon>
    </lineage>
</organism>
<keyword evidence="1" id="KW-0812">Transmembrane</keyword>
<dbReference type="Proteomes" id="UP001281447">
    <property type="component" value="Unassembled WGS sequence"/>
</dbReference>
<dbReference type="Pfam" id="PF16935">
    <property type="entry name" value="Hol_Tox"/>
    <property type="match status" value="1"/>
</dbReference>
<gene>
    <name evidence="2" type="ORF">RWE15_15070</name>
</gene>
<dbReference type="EMBL" id="JAWDIP010000003">
    <property type="protein sequence ID" value="MDY0395507.1"/>
    <property type="molecule type" value="Genomic_DNA"/>
</dbReference>
<sequence length="30" mass="3280">MPMDVEEALTLMISFGTLVAIIITANNDKK</sequence>
<evidence type="ECO:0000256" key="1">
    <source>
        <dbReference type="SAM" id="Phobius"/>
    </source>
</evidence>
<dbReference type="InterPro" id="IPR031616">
    <property type="entry name" value="BsrE-like"/>
</dbReference>
<name>A0ABU5C844_9BACI</name>
<accession>A0ABU5C844</accession>